<reference evidence="1" key="1">
    <citation type="submission" date="2020-05" db="EMBL/GenBank/DDBJ databases">
        <title>Phylogenomic resolution of chytrid fungi.</title>
        <authorList>
            <person name="Stajich J.E."/>
            <person name="Amses K."/>
            <person name="Simmons R."/>
            <person name="Seto K."/>
            <person name="Myers J."/>
            <person name="Bonds A."/>
            <person name="Quandt C.A."/>
            <person name="Barry K."/>
            <person name="Liu P."/>
            <person name="Grigoriev I."/>
            <person name="Longcore J.E."/>
            <person name="James T.Y."/>
        </authorList>
    </citation>
    <scope>NUCLEOTIDE SEQUENCE</scope>
    <source>
        <strain evidence="1">JEL0476</strain>
    </source>
</reference>
<dbReference type="AlphaFoldDB" id="A0AAD5TUD0"/>
<keyword evidence="2" id="KW-1185">Reference proteome</keyword>
<evidence type="ECO:0000313" key="2">
    <source>
        <dbReference type="Proteomes" id="UP001211065"/>
    </source>
</evidence>
<dbReference type="Proteomes" id="UP001211065">
    <property type="component" value="Unassembled WGS sequence"/>
</dbReference>
<name>A0AAD5TUD0_9FUNG</name>
<comment type="caution">
    <text evidence="1">The sequence shown here is derived from an EMBL/GenBank/DDBJ whole genome shotgun (WGS) entry which is preliminary data.</text>
</comment>
<protein>
    <submittedName>
        <fullName evidence="1">Uncharacterized protein</fullName>
    </submittedName>
</protein>
<evidence type="ECO:0000313" key="1">
    <source>
        <dbReference type="EMBL" id="KAJ3203674.1"/>
    </source>
</evidence>
<dbReference type="EMBL" id="JADGJW010001395">
    <property type="protein sequence ID" value="KAJ3203674.1"/>
    <property type="molecule type" value="Genomic_DNA"/>
</dbReference>
<accession>A0AAD5TUD0</accession>
<gene>
    <name evidence="1" type="ORF">HK099_001408</name>
</gene>
<organism evidence="1 2">
    <name type="scientific">Clydaea vesicula</name>
    <dbReference type="NCBI Taxonomy" id="447962"/>
    <lineage>
        <taxon>Eukaryota</taxon>
        <taxon>Fungi</taxon>
        <taxon>Fungi incertae sedis</taxon>
        <taxon>Chytridiomycota</taxon>
        <taxon>Chytridiomycota incertae sedis</taxon>
        <taxon>Chytridiomycetes</taxon>
        <taxon>Lobulomycetales</taxon>
        <taxon>Lobulomycetaceae</taxon>
        <taxon>Clydaea</taxon>
    </lineage>
</organism>
<proteinExistence type="predicted"/>
<feature type="non-terminal residue" evidence="1">
    <location>
        <position position="99"/>
    </location>
</feature>
<sequence>MKVCNCNEEQEDVYNSSYEADEIDALSNLEQTNRSDFNKSNEHYQIYHQPTVTITIPKKMETVTLIRDLDGYFNVFGMKIRDPLFVQEFVDYKFGEAEF</sequence>